<keyword evidence="3 6" id="KW-0658">Purine biosynthesis</keyword>
<organism evidence="8 9">
    <name type="scientific">Olsenella porci</name>
    <dbReference type="NCBI Taxonomy" id="2652279"/>
    <lineage>
        <taxon>Bacteria</taxon>
        <taxon>Bacillati</taxon>
        <taxon>Actinomycetota</taxon>
        <taxon>Coriobacteriia</taxon>
        <taxon>Coriobacteriales</taxon>
        <taxon>Atopobiaceae</taxon>
        <taxon>Olsenella</taxon>
    </lineage>
</organism>
<dbReference type="GO" id="GO:0004644">
    <property type="term" value="F:phosphoribosylglycinamide formyltransferase activity"/>
    <property type="evidence" value="ECO:0007669"/>
    <property type="project" value="UniProtKB-UniRule"/>
</dbReference>
<evidence type="ECO:0000256" key="2">
    <source>
        <dbReference type="ARBA" id="ARBA00022679"/>
    </source>
</evidence>
<comment type="catalytic activity">
    <reaction evidence="5 6">
        <text>N(1)-(5-phospho-beta-D-ribosyl)glycinamide + (6R)-10-formyltetrahydrofolate = N(2)-formyl-N(1)-(5-phospho-beta-D-ribosyl)glycinamide + (6S)-5,6,7,8-tetrahydrofolate + H(+)</text>
        <dbReference type="Rhea" id="RHEA:15053"/>
        <dbReference type="ChEBI" id="CHEBI:15378"/>
        <dbReference type="ChEBI" id="CHEBI:57453"/>
        <dbReference type="ChEBI" id="CHEBI:143788"/>
        <dbReference type="ChEBI" id="CHEBI:147286"/>
        <dbReference type="ChEBI" id="CHEBI:195366"/>
        <dbReference type="EC" id="2.1.2.2"/>
    </reaction>
</comment>
<evidence type="ECO:0000256" key="5">
    <source>
        <dbReference type="ARBA" id="ARBA00047664"/>
    </source>
</evidence>
<dbReference type="InterPro" id="IPR001555">
    <property type="entry name" value="GART_AS"/>
</dbReference>
<accession>A0A6N7XNQ4</accession>
<feature type="binding site" evidence="6">
    <location>
        <position position="113"/>
    </location>
    <ligand>
        <name>(6R)-10-formyltetrahydrofolate</name>
        <dbReference type="ChEBI" id="CHEBI:195366"/>
    </ligand>
</feature>
<protein>
    <recommendedName>
        <fullName evidence="6">Phosphoribosylglycinamide formyltransferase</fullName>
        <ecNumber evidence="6">2.1.2.2</ecNumber>
    </recommendedName>
    <alternativeName>
        <fullName evidence="6">5'-phosphoribosylglycinamide transformylase</fullName>
    </alternativeName>
    <alternativeName>
        <fullName evidence="6">GAR transformylase</fullName>
        <shortName evidence="6">GART</shortName>
    </alternativeName>
</protein>
<sequence length="208" mass="22755">MSERHDPIRLGVLLSGSGTNLQAIIDRIAAGTLDASIELVVSSRPSAYGLKRAQAAGLQTLTLSKEIYADPITADEVIATELKAHQVDYVIMAGYMRMVHAPILETFKNRVVNLHPALLPSFKGAHAIQDAYDYGVKVTGVTVHFADDSYDCGPIIAQRPVVVEEGWDVDTLEAHIHEVEHQLYPDTIQLLAEGRVHVDGRKVVIDPE</sequence>
<comment type="caution">
    <text evidence="6">Lacks conserved residue(s) required for the propagation of feature annotation.</text>
</comment>
<dbReference type="RefSeq" id="WP_154433375.1">
    <property type="nucleotide sequence ID" value="NZ_VUNC01000001.1"/>
</dbReference>
<comment type="similarity">
    <text evidence="4 6">Belongs to the GART family.</text>
</comment>
<gene>
    <name evidence="6" type="primary">purN</name>
    <name evidence="8" type="ORF">FYJ68_00490</name>
</gene>
<dbReference type="UniPathway" id="UPA00074">
    <property type="reaction ID" value="UER00126"/>
</dbReference>
<keyword evidence="9" id="KW-1185">Reference proteome</keyword>
<feature type="binding site" evidence="6">
    <location>
        <begin position="18"/>
        <end position="20"/>
    </location>
    <ligand>
        <name>N(1)-(5-phospho-beta-D-ribosyl)glycinamide</name>
        <dbReference type="ChEBI" id="CHEBI:143788"/>
    </ligand>
</feature>
<comment type="caution">
    <text evidence="8">The sequence shown here is derived from an EMBL/GenBank/DDBJ whole genome shotgun (WGS) entry which is preliminary data.</text>
</comment>
<dbReference type="CDD" id="cd08645">
    <property type="entry name" value="FMT_core_GART"/>
    <property type="match status" value="1"/>
</dbReference>
<dbReference type="GO" id="GO:0006189">
    <property type="term" value="P:'de novo' IMP biosynthetic process"/>
    <property type="evidence" value="ECO:0007669"/>
    <property type="project" value="UniProtKB-UniRule"/>
</dbReference>
<dbReference type="NCBIfam" id="TIGR00639">
    <property type="entry name" value="PurN"/>
    <property type="match status" value="1"/>
</dbReference>
<proteinExistence type="inferred from homology"/>
<name>A0A6N7XNQ4_9ACTN</name>
<evidence type="ECO:0000256" key="4">
    <source>
        <dbReference type="ARBA" id="ARBA00038440"/>
    </source>
</evidence>
<dbReference type="GO" id="GO:0005829">
    <property type="term" value="C:cytosol"/>
    <property type="evidence" value="ECO:0007669"/>
    <property type="project" value="TreeGrafter"/>
</dbReference>
<dbReference type="InterPro" id="IPR004607">
    <property type="entry name" value="GART"/>
</dbReference>
<dbReference type="PANTHER" id="PTHR43369:SF2">
    <property type="entry name" value="PHOSPHORIBOSYLGLYCINAMIDE FORMYLTRANSFERASE"/>
    <property type="match status" value="1"/>
</dbReference>
<comment type="function">
    <text evidence="6">Catalyzes the transfer of a formyl group from 10-formyltetrahydrofolate to 5-phospho-ribosyl-glycinamide (GAR), producing 5-phospho-ribosyl-N-formylglycinamide (FGAR) and tetrahydrofolate.</text>
</comment>
<evidence type="ECO:0000313" key="9">
    <source>
        <dbReference type="Proteomes" id="UP000469325"/>
    </source>
</evidence>
<dbReference type="PROSITE" id="PS00373">
    <property type="entry name" value="GART"/>
    <property type="match status" value="1"/>
</dbReference>
<dbReference type="EMBL" id="VUNC01000001">
    <property type="protein sequence ID" value="MST71606.1"/>
    <property type="molecule type" value="Genomic_DNA"/>
</dbReference>
<feature type="site" description="Raises pKa of active site His" evidence="6">
    <location>
        <position position="151"/>
    </location>
</feature>
<reference evidence="8 9" key="1">
    <citation type="submission" date="2019-08" db="EMBL/GenBank/DDBJ databases">
        <title>In-depth cultivation of the pig gut microbiome towards novel bacterial diversity and tailored functional studies.</title>
        <authorList>
            <person name="Wylensek D."/>
            <person name="Hitch T.C.A."/>
            <person name="Clavel T."/>
        </authorList>
    </citation>
    <scope>NUCLEOTIDE SEQUENCE [LARGE SCALE GENOMIC DNA]</scope>
    <source>
        <strain evidence="8 9">CA-Schmier-601-WT-1</strain>
    </source>
</reference>
<dbReference type="AlphaFoldDB" id="A0A6N7XNQ4"/>
<dbReference type="EC" id="2.1.2.2" evidence="6"/>
<evidence type="ECO:0000256" key="3">
    <source>
        <dbReference type="ARBA" id="ARBA00022755"/>
    </source>
</evidence>
<dbReference type="Proteomes" id="UP000469325">
    <property type="component" value="Unassembled WGS sequence"/>
</dbReference>
<comment type="pathway">
    <text evidence="1 6">Purine metabolism; IMP biosynthesis via de novo pathway; N(2)-formyl-N(1)-(5-phospho-D-ribosyl)glycinamide from N(1)-(5-phospho-D-ribosyl)glycinamide (10-formyl THF route): step 1/1.</text>
</comment>
<feature type="active site" description="Proton donor" evidence="6">
    <location>
        <position position="115"/>
    </location>
</feature>
<dbReference type="SUPFAM" id="SSF53328">
    <property type="entry name" value="Formyltransferase"/>
    <property type="match status" value="1"/>
</dbReference>
<evidence type="ECO:0000256" key="6">
    <source>
        <dbReference type="HAMAP-Rule" id="MF_01930"/>
    </source>
</evidence>
<dbReference type="Pfam" id="PF00551">
    <property type="entry name" value="Formyl_trans_N"/>
    <property type="match status" value="1"/>
</dbReference>
<dbReference type="HAMAP" id="MF_01930">
    <property type="entry name" value="PurN"/>
    <property type="match status" value="1"/>
</dbReference>
<evidence type="ECO:0000256" key="1">
    <source>
        <dbReference type="ARBA" id="ARBA00005054"/>
    </source>
</evidence>
<keyword evidence="2 6" id="KW-0808">Transferase</keyword>
<feature type="binding site" evidence="6">
    <location>
        <position position="65"/>
    </location>
    <ligand>
        <name>(6R)-10-formyltetrahydrofolate</name>
        <dbReference type="ChEBI" id="CHEBI:195366"/>
    </ligand>
</feature>
<dbReference type="Gene3D" id="3.40.50.170">
    <property type="entry name" value="Formyl transferase, N-terminal domain"/>
    <property type="match status" value="1"/>
</dbReference>
<evidence type="ECO:0000313" key="8">
    <source>
        <dbReference type="EMBL" id="MST71606.1"/>
    </source>
</evidence>
<evidence type="ECO:0000259" key="7">
    <source>
        <dbReference type="Pfam" id="PF00551"/>
    </source>
</evidence>
<dbReference type="InterPro" id="IPR002376">
    <property type="entry name" value="Formyl_transf_N"/>
</dbReference>
<dbReference type="PANTHER" id="PTHR43369">
    <property type="entry name" value="PHOSPHORIBOSYLGLYCINAMIDE FORMYLTRANSFERASE"/>
    <property type="match status" value="1"/>
</dbReference>
<feature type="domain" description="Formyl transferase N-terminal" evidence="7">
    <location>
        <begin position="10"/>
        <end position="188"/>
    </location>
</feature>
<dbReference type="InterPro" id="IPR036477">
    <property type="entry name" value="Formyl_transf_N_sf"/>
</dbReference>